<keyword evidence="4" id="KW-0540">Nuclease</keyword>
<dbReference type="GO" id="GO:0016829">
    <property type="term" value="F:lyase activity"/>
    <property type="evidence" value="ECO:0007669"/>
    <property type="project" value="UniProtKB-KW"/>
</dbReference>
<evidence type="ECO:0000259" key="12">
    <source>
        <dbReference type="PROSITE" id="PS51959"/>
    </source>
</evidence>
<evidence type="ECO:0000256" key="1">
    <source>
        <dbReference type="ARBA" id="ARBA00001936"/>
    </source>
</evidence>
<keyword evidence="9" id="KW-0464">Manganese</keyword>
<comment type="cofactor">
    <cofactor evidence="1">
        <name>Mn(2+)</name>
        <dbReference type="ChEBI" id="CHEBI:29035"/>
    </cofactor>
</comment>
<dbReference type="GO" id="GO:0004521">
    <property type="term" value="F:RNA endonuclease activity"/>
    <property type="evidence" value="ECO:0007669"/>
    <property type="project" value="InterPro"/>
</dbReference>
<evidence type="ECO:0000256" key="3">
    <source>
        <dbReference type="ARBA" id="ARBA00011245"/>
    </source>
</evidence>
<dbReference type="GO" id="GO:0046872">
    <property type="term" value="F:metal ion binding"/>
    <property type="evidence" value="ECO:0007669"/>
    <property type="project" value="UniProtKB-KW"/>
</dbReference>
<name>A0A7S4UUF8_9STRA</name>
<evidence type="ECO:0000256" key="11">
    <source>
        <dbReference type="SAM" id="Phobius"/>
    </source>
</evidence>
<sequence length="284" mass="31890">MADWVFTKLYKDVFADLTVDATEAKELHDKFEAANPPPDKLVSLRAMAFRIGSEFLSTDGNKDTDVAVLRAINAVVHALEKTCMLPKPIKDDSAFNDEALEDLYRQILTDGSVDQEESKELLTFFQSTPPPVSKLVSTRANAFRIGSEMLTEDKAHNVGILRAINVIVHTLEITLFKPKVYVCKVEPPPTMNVSKIGVNASIEKAVQHIWDLDVNRLTPGVDYVIDVQQGKKPYWKGDNAADPLFVRVNERVFRRPTYVSFLSLSPILFLFCFSCLFIDSCIAF</sequence>
<accession>A0A7S4UUF8</accession>
<comment type="subunit">
    <text evidence="3">Monomer.</text>
</comment>
<evidence type="ECO:0000256" key="7">
    <source>
        <dbReference type="ARBA" id="ARBA00022801"/>
    </source>
</evidence>
<evidence type="ECO:0000256" key="5">
    <source>
        <dbReference type="ARBA" id="ARBA00022723"/>
    </source>
</evidence>
<keyword evidence="11" id="KW-0812">Transmembrane</keyword>
<keyword evidence="11" id="KW-1133">Transmembrane helix</keyword>
<dbReference type="InterPro" id="IPR037227">
    <property type="entry name" value="EndoU-like"/>
</dbReference>
<feature type="transmembrane region" description="Helical" evidence="11">
    <location>
        <begin position="258"/>
        <end position="278"/>
    </location>
</feature>
<keyword evidence="11" id="KW-0472">Membrane</keyword>
<keyword evidence="10" id="KW-0456">Lyase</keyword>
<evidence type="ECO:0000313" key="13">
    <source>
        <dbReference type="EMBL" id="CAE4590246.1"/>
    </source>
</evidence>
<dbReference type="SUPFAM" id="SSF142877">
    <property type="entry name" value="EndoU-like"/>
    <property type="match status" value="1"/>
</dbReference>
<organism evidence="13">
    <name type="scientific">Ditylum brightwellii</name>
    <dbReference type="NCBI Taxonomy" id="49249"/>
    <lineage>
        <taxon>Eukaryota</taxon>
        <taxon>Sar</taxon>
        <taxon>Stramenopiles</taxon>
        <taxon>Ochrophyta</taxon>
        <taxon>Bacillariophyta</taxon>
        <taxon>Mediophyceae</taxon>
        <taxon>Lithodesmiophycidae</taxon>
        <taxon>Lithodesmiales</taxon>
        <taxon>Lithodesmiaceae</taxon>
        <taxon>Ditylum</taxon>
    </lineage>
</organism>
<keyword evidence="8" id="KW-0694">RNA-binding</keyword>
<proteinExistence type="inferred from homology"/>
<dbReference type="AlphaFoldDB" id="A0A7S4UUF8"/>
<dbReference type="PROSITE" id="PS51959">
    <property type="entry name" value="ENDOU"/>
    <property type="match status" value="1"/>
</dbReference>
<keyword evidence="5" id="KW-0479">Metal-binding</keyword>
<comment type="similarity">
    <text evidence="2">Belongs to the ENDOU family.</text>
</comment>
<protein>
    <recommendedName>
        <fullName evidence="12">EndoU domain-containing protein</fullName>
    </recommendedName>
</protein>
<dbReference type="InterPro" id="IPR039787">
    <property type="entry name" value="ENDOU"/>
</dbReference>
<evidence type="ECO:0000256" key="9">
    <source>
        <dbReference type="ARBA" id="ARBA00023211"/>
    </source>
</evidence>
<dbReference type="PANTHER" id="PTHR12439:SF11">
    <property type="entry name" value="URIDYLATE-SPECIFIC ENDORIBONUCLEASE"/>
    <property type="match status" value="1"/>
</dbReference>
<evidence type="ECO:0000256" key="8">
    <source>
        <dbReference type="ARBA" id="ARBA00022884"/>
    </source>
</evidence>
<gene>
    <name evidence="13" type="ORF">DBRI00130_LOCUS6049</name>
</gene>
<evidence type="ECO:0000256" key="10">
    <source>
        <dbReference type="ARBA" id="ARBA00023239"/>
    </source>
</evidence>
<dbReference type="InterPro" id="IPR018998">
    <property type="entry name" value="EndoU_C"/>
</dbReference>
<dbReference type="PANTHER" id="PTHR12439">
    <property type="entry name" value="PLACENTAL PROTEIN 11-RELATED"/>
    <property type="match status" value="1"/>
</dbReference>
<evidence type="ECO:0000256" key="6">
    <source>
        <dbReference type="ARBA" id="ARBA00022759"/>
    </source>
</evidence>
<dbReference type="GO" id="GO:0016787">
    <property type="term" value="F:hydrolase activity"/>
    <property type="evidence" value="ECO:0007669"/>
    <property type="project" value="UniProtKB-KW"/>
</dbReference>
<keyword evidence="7" id="KW-0378">Hydrolase</keyword>
<dbReference type="Pfam" id="PF09412">
    <property type="entry name" value="XendoU"/>
    <property type="match status" value="1"/>
</dbReference>
<reference evidence="13" key="1">
    <citation type="submission" date="2021-01" db="EMBL/GenBank/DDBJ databases">
        <authorList>
            <person name="Corre E."/>
            <person name="Pelletier E."/>
            <person name="Niang G."/>
            <person name="Scheremetjew M."/>
            <person name="Finn R."/>
            <person name="Kale V."/>
            <person name="Holt S."/>
            <person name="Cochrane G."/>
            <person name="Meng A."/>
            <person name="Brown T."/>
            <person name="Cohen L."/>
        </authorList>
    </citation>
    <scope>NUCLEOTIDE SEQUENCE</scope>
    <source>
        <strain evidence="13">GSO104</strain>
    </source>
</reference>
<dbReference type="EMBL" id="HBNS01007467">
    <property type="protein sequence ID" value="CAE4590246.1"/>
    <property type="molecule type" value="Transcribed_RNA"/>
</dbReference>
<evidence type="ECO:0000256" key="4">
    <source>
        <dbReference type="ARBA" id="ARBA00022722"/>
    </source>
</evidence>
<dbReference type="GO" id="GO:0003723">
    <property type="term" value="F:RNA binding"/>
    <property type="evidence" value="ECO:0007669"/>
    <property type="project" value="UniProtKB-KW"/>
</dbReference>
<evidence type="ECO:0000256" key="2">
    <source>
        <dbReference type="ARBA" id="ARBA00010168"/>
    </source>
</evidence>
<feature type="domain" description="EndoU" evidence="12">
    <location>
        <begin position="198"/>
        <end position="284"/>
    </location>
</feature>
<keyword evidence="6" id="KW-0255">Endonuclease</keyword>